<keyword evidence="1 3" id="KW-0663">Pyridoxal phosphate</keyword>
<dbReference type="InterPro" id="IPR015421">
    <property type="entry name" value="PyrdxlP-dep_Trfase_major"/>
</dbReference>
<proteinExistence type="inferred from homology"/>
<organism evidence="4 5">
    <name type="scientific">Rheinheimera soli</name>
    <dbReference type="NCBI Taxonomy" id="443616"/>
    <lineage>
        <taxon>Bacteria</taxon>
        <taxon>Pseudomonadati</taxon>
        <taxon>Pseudomonadota</taxon>
        <taxon>Gammaproteobacteria</taxon>
        <taxon>Chromatiales</taxon>
        <taxon>Chromatiaceae</taxon>
        <taxon>Rheinheimera</taxon>
    </lineage>
</organism>
<evidence type="ECO:0000313" key="4">
    <source>
        <dbReference type="EMBL" id="MDR7119175.1"/>
    </source>
</evidence>
<name>A0ABU1VUB9_9GAMM</name>
<comment type="caution">
    <text evidence="4">The sequence shown here is derived from an EMBL/GenBank/DDBJ whole genome shotgun (WGS) entry which is preliminary data.</text>
</comment>
<dbReference type="Gene3D" id="3.40.640.10">
    <property type="entry name" value="Type I PLP-dependent aspartate aminotransferase-like (Major domain)"/>
    <property type="match status" value="1"/>
</dbReference>
<gene>
    <name evidence="4" type="ORF">J2W69_000090</name>
</gene>
<evidence type="ECO:0000256" key="3">
    <source>
        <dbReference type="RuleBase" id="RU004508"/>
    </source>
</evidence>
<sequence>MNNKPIYVTQPALPPLDEFIPYLQQIWDNKILTNCGPFHQQFEQALADYLGVKYVCLFANATLALVTALQALRISGEVITTPYSFVATAHSLKWNGIKPVFVDIDAKTCNLDPAAIEAAITPQTTAIMPVHVYGTPCDTEAIRKIAENYNLKVIYDAAHAFGCRYNNQSLCAFGDISVVSFHATKVFNTFEGGAIICQDAKTKAHIDHLKNFGFVDETTVVAAGINGKMSEVNAAFGLLQLKYIDSCIEKRKQISQYYRDNIKFIRGISLPDHQLPFTSNYSYFPVFVEADYALSRDELYEKFREQNVMVRRYFYPLITAFPMYRTAHTHRDDELPNARYISSRVLCLPLHPNLEQEEVEKVMAILSGFSKIQQTQKAL</sequence>
<dbReference type="Proteomes" id="UP001257909">
    <property type="component" value="Unassembled WGS sequence"/>
</dbReference>
<dbReference type="PIRSF" id="PIRSF000390">
    <property type="entry name" value="PLP_StrS"/>
    <property type="match status" value="1"/>
</dbReference>
<dbReference type="EMBL" id="JAVDWR010000001">
    <property type="protein sequence ID" value="MDR7119175.1"/>
    <property type="molecule type" value="Genomic_DNA"/>
</dbReference>
<dbReference type="InterPro" id="IPR015424">
    <property type="entry name" value="PyrdxlP-dep_Trfase"/>
</dbReference>
<dbReference type="SUPFAM" id="SSF53383">
    <property type="entry name" value="PLP-dependent transferases"/>
    <property type="match status" value="1"/>
</dbReference>
<dbReference type="CDD" id="cd00616">
    <property type="entry name" value="AHBA_syn"/>
    <property type="match status" value="1"/>
</dbReference>
<dbReference type="RefSeq" id="WP_310273481.1">
    <property type="nucleotide sequence ID" value="NZ_JAVDWR010000001.1"/>
</dbReference>
<evidence type="ECO:0000313" key="5">
    <source>
        <dbReference type="Proteomes" id="UP001257909"/>
    </source>
</evidence>
<dbReference type="PANTHER" id="PTHR30244">
    <property type="entry name" value="TRANSAMINASE"/>
    <property type="match status" value="1"/>
</dbReference>
<dbReference type="PANTHER" id="PTHR30244:SF9">
    <property type="entry name" value="PROTEIN RV3402C"/>
    <property type="match status" value="1"/>
</dbReference>
<dbReference type="InterPro" id="IPR000653">
    <property type="entry name" value="DegT/StrS_aminotransferase"/>
</dbReference>
<evidence type="ECO:0000256" key="2">
    <source>
        <dbReference type="ARBA" id="ARBA00037999"/>
    </source>
</evidence>
<keyword evidence="5" id="KW-1185">Reference proteome</keyword>
<evidence type="ECO:0000256" key="1">
    <source>
        <dbReference type="ARBA" id="ARBA00022898"/>
    </source>
</evidence>
<accession>A0ABU1VUB9</accession>
<comment type="similarity">
    <text evidence="2 3">Belongs to the DegT/DnrJ/EryC1 family.</text>
</comment>
<protein>
    <submittedName>
        <fullName evidence="4">dTDP-4-amino-4,6-dideoxygalactose transaminase</fullName>
    </submittedName>
</protein>
<reference evidence="4 5" key="1">
    <citation type="submission" date="2023-07" db="EMBL/GenBank/DDBJ databases">
        <title>Sorghum-associated microbial communities from plants grown in Nebraska, USA.</title>
        <authorList>
            <person name="Schachtman D."/>
        </authorList>
    </citation>
    <scope>NUCLEOTIDE SEQUENCE [LARGE SCALE GENOMIC DNA]</scope>
    <source>
        <strain evidence="4 5">4138</strain>
    </source>
</reference>
<dbReference type="Pfam" id="PF01041">
    <property type="entry name" value="DegT_DnrJ_EryC1"/>
    <property type="match status" value="1"/>
</dbReference>